<comment type="caution">
    <text evidence="3">The sequence shown here is derived from an EMBL/GenBank/DDBJ whole genome shotgun (WGS) entry which is preliminary data.</text>
</comment>
<dbReference type="Pfam" id="PF13449">
    <property type="entry name" value="Phytase-like"/>
    <property type="match status" value="1"/>
</dbReference>
<evidence type="ECO:0000313" key="4">
    <source>
        <dbReference type="Proteomes" id="UP000309033"/>
    </source>
</evidence>
<reference evidence="3" key="1">
    <citation type="submission" date="2019-05" db="EMBL/GenBank/DDBJ databases">
        <title>Isolation, diversity and antifungal activity of Actinobacteria from wheat.</title>
        <authorList>
            <person name="Yu B."/>
        </authorList>
    </citation>
    <scope>NUCLEOTIDE SEQUENCE [LARGE SCALE GENOMIC DNA]</scope>
    <source>
        <strain evidence="3">NEAU-HEGS1-5</strain>
    </source>
</reference>
<organism evidence="3 4">
    <name type="scientific">Microbispora triticiradicis</name>
    <dbReference type="NCBI Taxonomy" id="2200763"/>
    <lineage>
        <taxon>Bacteria</taxon>
        <taxon>Bacillati</taxon>
        <taxon>Actinomycetota</taxon>
        <taxon>Actinomycetes</taxon>
        <taxon>Streptosporangiales</taxon>
        <taxon>Streptosporangiaceae</taxon>
        <taxon>Microbispora</taxon>
    </lineage>
</organism>
<sequence length="440" mass="46838">MSPLSERSPVPRHLFAGLAVAAALTLTATGTVAATPAGGPVVVADVTLPAPALKRVQPSIADDHGVRFGGAGSGLFPAGRAGEFWLVTDRGPNGQPTVDGEKRRTFPVPEFTPAIVRVALARGTATIKQYIPIVGASGRPVTGLSNQAGHDETPYTWDGRTALPYNPSGLDVEDLVRTRDGDFWLVDEYGPSLVRVSRDGRVLERHVPAGLGLTGADYPVKETLPAILASRQQNRGFEGLAISSDERTLYLAVQSPLANPDKKAAKKSRIGRILTFDLRHRKVTGEYPYRFEDVTTFDPKVNGDQSEMKISGLAYAGRGRLLVDERTDNVARVYSIDLTRAANLLGGPYDDPKTSPSLEEGAGASDLRLPAKSLVLEPNALVPSLPGKIEGLAVLDPRTIALANDNDFGLGDFGPDGRLVDSGVPNRLVVIRLPRALGAR</sequence>
<protein>
    <submittedName>
        <fullName evidence="3">Esterase-like activity of phytase family protein</fullName>
    </submittedName>
</protein>
<evidence type="ECO:0000259" key="2">
    <source>
        <dbReference type="Pfam" id="PF13449"/>
    </source>
</evidence>
<dbReference type="SUPFAM" id="SSF101898">
    <property type="entry name" value="NHL repeat"/>
    <property type="match status" value="1"/>
</dbReference>
<feature type="signal peptide" evidence="1">
    <location>
        <begin position="1"/>
        <end position="33"/>
    </location>
</feature>
<dbReference type="PANTHER" id="PTHR37957">
    <property type="entry name" value="BLR7070 PROTEIN"/>
    <property type="match status" value="1"/>
</dbReference>
<keyword evidence="4" id="KW-1185">Reference proteome</keyword>
<accession>A0A5R8Z0D6</accession>
<keyword evidence="1" id="KW-0732">Signal</keyword>
<dbReference type="Proteomes" id="UP000309033">
    <property type="component" value="Unassembled WGS sequence"/>
</dbReference>
<proteinExistence type="predicted"/>
<feature type="chain" id="PRO_5024426926" evidence="1">
    <location>
        <begin position="34"/>
        <end position="440"/>
    </location>
</feature>
<dbReference type="OrthoDB" id="9758957at2"/>
<dbReference type="InterPro" id="IPR027372">
    <property type="entry name" value="Phytase-like_dom"/>
</dbReference>
<evidence type="ECO:0000313" key="3">
    <source>
        <dbReference type="EMBL" id="TLP58577.1"/>
    </source>
</evidence>
<feature type="domain" description="Phytase-like" evidence="2">
    <location>
        <begin position="68"/>
        <end position="408"/>
    </location>
</feature>
<evidence type="ECO:0000256" key="1">
    <source>
        <dbReference type="SAM" id="SignalP"/>
    </source>
</evidence>
<dbReference type="PANTHER" id="PTHR37957:SF1">
    <property type="entry name" value="PHYTASE-LIKE DOMAIN-CONTAINING PROTEIN"/>
    <property type="match status" value="1"/>
</dbReference>
<dbReference type="AlphaFoldDB" id="A0A5R8Z0D6"/>
<gene>
    <name evidence="3" type="ORF">FED44_17010</name>
</gene>
<dbReference type="EMBL" id="VANP01000006">
    <property type="protein sequence ID" value="TLP58577.1"/>
    <property type="molecule type" value="Genomic_DNA"/>
</dbReference>
<name>A0A5R8Z0D6_9ACTN</name>